<dbReference type="Gene3D" id="3.40.630.40">
    <property type="entry name" value="Zn-dependent exopeptidases"/>
    <property type="match status" value="1"/>
</dbReference>
<dbReference type="SUPFAM" id="SSF53187">
    <property type="entry name" value="Zn-dependent exopeptidases"/>
    <property type="match status" value="1"/>
</dbReference>
<protein>
    <submittedName>
        <fullName evidence="3">N-acetylmuramoyl-L-alanine amidase</fullName>
    </submittedName>
</protein>
<dbReference type="Proteomes" id="UP000693797">
    <property type="component" value="Segment"/>
</dbReference>
<dbReference type="PANTHER" id="PTHR30404:SF0">
    <property type="entry name" value="N-ACETYLMURAMOYL-L-ALANINE AMIDASE AMIC"/>
    <property type="match status" value="1"/>
</dbReference>
<evidence type="ECO:0000256" key="1">
    <source>
        <dbReference type="ARBA" id="ARBA00022801"/>
    </source>
</evidence>
<organism evidence="3 4">
    <name type="scientific">Cellulophaga phage Calle_1</name>
    <dbReference type="NCBI Taxonomy" id="2745643"/>
    <lineage>
        <taxon>Viruses</taxon>
        <taxon>Duplodnaviria</taxon>
        <taxon>Heunggongvirae</taxon>
        <taxon>Uroviricota</taxon>
        <taxon>Caudoviricetes</taxon>
        <taxon>Pervagoviridae</taxon>
        <taxon>Callevirus</taxon>
        <taxon>Callevirus Calle</taxon>
    </lineage>
</organism>
<feature type="domain" description="MurNAc-LAA" evidence="2">
    <location>
        <begin position="79"/>
        <end position="201"/>
    </location>
</feature>
<dbReference type="PANTHER" id="PTHR30404">
    <property type="entry name" value="N-ACETYLMURAMOYL-L-ALANINE AMIDASE"/>
    <property type="match status" value="1"/>
</dbReference>
<accession>A0A8E5EAE3</accession>
<dbReference type="CDD" id="cd02696">
    <property type="entry name" value="MurNAc-LAA"/>
    <property type="match status" value="1"/>
</dbReference>
<dbReference type="SMART" id="SM00646">
    <property type="entry name" value="Ami_3"/>
    <property type="match status" value="1"/>
</dbReference>
<keyword evidence="1" id="KW-0378">Hydrolase</keyword>
<dbReference type="EMBL" id="MT732432">
    <property type="protein sequence ID" value="QQV89711.1"/>
    <property type="molecule type" value="Genomic_DNA"/>
</dbReference>
<reference evidence="3 4" key="1">
    <citation type="submission" date="2020-07" db="EMBL/GenBank/DDBJ databases">
        <title>Highly diverse flavobacterial phages as mortality factor during North Sea spring blooms.</title>
        <authorList>
            <person name="Bartlau N."/>
            <person name="Wichels A."/>
            <person name="Krohne G."/>
            <person name="Adriaenssens E.M."/>
            <person name="Heins A."/>
            <person name="Fuchs B.M."/>
            <person name="Amann R."/>
            <person name="Moraru C."/>
        </authorList>
    </citation>
    <scope>NUCLEOTIDE SEQUENCE [LARGE SCALE GENOMIC DNA]</scope>
</reference>
<dbReference type="GO" id="GO:0008745">
    <property type="term" value="F:N-acetylmuramoyl-L-alanine amidase activity"/>
    <property type="evidence" value="ECO:0007669"/>
    <property type="project" value="InterPro"/>
</dbReference>
<evidence type="ECO:0000259" key="2">
    <source>
        <dbReference type="SMART" id="SM00646"/>
    </source>
</evidence>
<sequence>MIKNVVLDPGHGGIDRSGKYTTAPAKMYKFPNGEVAYEGVLNRAIAKEVARCLEGESGINVIFTVSPEDPKDVSLSERVRITNKYNSKETVFISIHCNASASHKGEGFEIYTTKGTTKSDRLAELIADSAEVSIKDVSMKLRYDLSDKDKDKEANFKVIRETNCPAVLVECGFFDNEKDFKNLKDPRFQADLGSRIYTGILNYINENR</sequence>
<name>A0A8E5EAE3_9CAUD</name>
<dbReference type="InterPro" id="IPR050695">
    <property type="entry name" value="N-acetylmuramoyl_amidase_3"/>
</dbReference>
<dbReference type="Pfam" id="PF01520">
    <property type="entry name" value="Amidase_3"/>
    <property type="match status" value="1"/>
</dbReference>
<dbReference type="GO" id="GO:0009253">
    <property type="term" value="P:peptidoglycan catabolic process"/>
    <property type="evidence" value="ECO:0007669"/>
    <property type="project" value="InterPro"/>
</dbReference>
<proteinExistence type="predicted"/>
<evidence type="ECO:0000313" key="3">
    <source>
        <dbReference type="EMBL" id="QQV89711.1"/>
    </source>
</evidence>
<evidence type="ECO:0000313" key="4">
    <source>
        <dbReference type="Proteomes" id="UP000693797"/>
    </source>
</evidence>
<gene>
    <name evidence="3" type="ORF">Calle1_19</name>
</gene>
<keyword evidence="4" id="KW-1185">Reference proteome</keyword>
<dbReference type="InterPro" id="IPR002508">
    <property type="entry name" value="MurNAc-LAA_cat"/>
</dbReference>